<gene>
    <name evidence="2" type="ORF">HBF26_01360</name>
</gene>
<comment type="caution">
    <text evidence="2">The sequence shown here is derived from an EMBL/GenBank/DDBJ whole genome shotgun (WGS) entry which is preliminary data.</text>
</comment>
<evidence type="ECO:0000313" key="2">
    <source>
        <dbReference type="EMBL" id="NID03518.1"/>
    </source>
</evidence>
<feature type="region of interest" description="Disordered" evidence="1">
    <location>
        <begin position="61"/>
        <end position="115"/>
    </location>
</feature>
<evidence type="ECO:0000313" key="3">
    <source>
        <dbReference type="Proteomes" id="UP001429601"/>
    </source>
</evidence>
<proteinExistence type="predicted"/>
<reference evidence="2 3" key="1">
    <citation type="journal article" date="2011" name="Curr. Microbiol.">
        <title>Luteibacter jiangsuensis sp. nov.: a methamidophos-degrading bacterium isolated from a methamidophos-manufacturing factory.</title>
        <authorList>
            <person name="Wang L."/>
            <person name="Wang G.L."/>
            <person name="Li S.P."/>
            <person name="Jiang J.D."/>
        </authorList>
    </citation>
    <scope>NUCLEOTIDE SEQUENCE [LARGE SCALE GENOMIC DNA]</scope>
    <source>
        <strain evidence="2 3">CGMCC 1.10133</strain>
    </source>
</reference>
<protein>
    <submittedName>
        <fullName evidence="2">Uncharacterized protein</fullName>
    </submittedName>
</protein>
<organism evidence="2 3">
    <name type="scientific">Luteibacter jiangsuensis</name>
    <dbReference type="NCBI Taxonomy" id="637577"/>
    <lineage>
        <taxon>Bacteria</taxon>
        <taxon>Pseudomonadati</taxon>
        <taxon>Pseudomonadota</taxon>
        <taxon>Gammaproteobacteria</taxon>
        <taxon>Lysobacterales</taxon>
        <taxon>Rhodanobacteraceae</taxon>
        <taxon>Luteibacter</taxon>
    </lineage>
</organism>
<dbReference type="EMBL" id="JAAQQR010000001">
    <property type="protein sequence ID" value="NID03518.1"/>
    <property type="molecule type" value="Genomic_DNA"/>
</dbReference>
<keyword evidence="3" id="KW-1185">Reference proteome</keyword>
<dbReference type="Proteomes" id="UP001429601">
    <property type="component" value="Unassembled WGS sequence"/>
</dbReference>
<name>A0ABX0PYL5_9GAMM</name>
<sequence length="115" mass="11584">MDIRSGIVGVVLIAAPVAVAAQVVDLPAVHASAESGCVAPASGSSSGLSYGCLTQMMTATPSPPAATLQADPAQRPSNTLGLYNASGLRNRMGPNLGNSVQPYRPKVSYPSPLGH</sequence>
<dbReference type="RefSeq" id="WP_167122325.1">
    <property type="nucleotide sequence ID" value="NZ_JAAQQR010000001.1"/>
</dbReference>
<evidence type="ECO:0000256" key="1">
    <source>
        <dbReference type="SAM" id="MobiDB-lite"/>
    </source>
</evidence>
<accession>A0ABX0PYL5</accession>